<evidence type="ECO:0000256" key="1">
    <source>
        <dbReference type="ARBA" id="ARBA00022553"/>
    </source>
</evidence>
<gene>
    <name evidence="4" type="ORF">GK091_24865</name>
</gene>
<dbReference type="AlphaFoldDB" id="A0A6M0IQ85"/>
<dbReference type="SUPFAM" id="SSF52172">
    <property type="entry name" value="CheY-like"/>
    <property type="match status" value="1"/>
</dbReference>
<evidence type="ECO:0000313" key="5">
    <source>
        <dbReference type="Proteomes" id="UP000477386"/>
    </source>
</evidence>
<evidence type="ECO:0000313" key="4">
    <source>
        <dbReference type="EMBL" id="NEU70132.1"/>
    </source>
</evidence>
<name>A0A6M0IQ85_9BACT</name>
<dbReference type="InterPro" id="IPR001789">
    <property type="entry name" value="Sig_transdc_resp-reg_receiver"/>
</dbReference>
<dbReference type="RefSeq" id="WP_164043337.1">
    <property type="nucleotide sequence ID" value="NZ_JAAGNZ010000003.1"/>
</dbReference>
<dbReference type="SMART" id="SM00448">
    <property type="entry name" value="REC"/>
    <property type="match status" value="1"/>
</dbReference>
<organism evidence="4 5">
    <name type="scientific">Spirosoma agri</name>
    <dbReference type="NCBI Taxonomy" id="1987381"/>
    <lineage>
        <taxon>Bacteria</taxon>
        <taxon>Pseudomonadati</taxon>
        <taxon>Bacteroidota</taxon>
        <taxon>Cytophagia</taxon>
        <taxon>Cytophagales</taxon>
        <taxon>Cytophagaceae</taxon>
        <taxon>Spirosoma</taxon>
    </lineage>
</organism>
<protein>
    <submittedName>
        <fullName evidence="4">Response regulator</fullName>
    </submittedName>
</protein>
<reference evidence="4 5" key="1">
    <citation type="submission" date="2020-02" db="EMBL/GenBank/DDBJ databases">
        <title>Draft genome sequence of two Spirosoma agri KCTC 52727 and Spirosoma terrae KCTC 52035.</title>
        <authorList>
            <person name="Rojas J."/>
            <person name="Ambika Manirajan B."/>
            <person name="Ratering S."/>
            <person name="Suarez C."/>
            <person name="Schnell S."/>
        </authorList>
    </citation>
    <scope>NUCLEOTIDE SEQUENCE [LARGE SCALE GENOMIC DNA]</scope>
    <source>
        <strain evidence="4 5">KCTC 52727</strain>
    </source>
</reference>
<proteinExistence type="predicted"/>
<dbReference type="InterPro" id="IPR011006">
    <property type="entry name" value="CheY-like_superfamily"/>
</dbReference>
<accession>A0A6M0IQ85</accession>
<keyword evidence="1 2" id="KW-0597">Phosphoprotein</keyword>
<dbReference type="Proteomes" id="UP000477386">
    <property type="component" value="Unassembled WGS sequence"/>
</dbReference>
<dbReference type="InterPro" id="IPR050595">
    <property type="entry name" value="Bact_response_regulator"/>
</dbReference>
<dbReference type="PANTHER" id="PTHR44591:SF23">
    <property type="entry name" value="CHEY SUBFAMILY"/>
    <property type="match status" value="1"/>
</dbReference>
<sequence>MPTKFPILLVDDDPAIADILNRAAQNSFIEASFIHVTTFEEAKQYIEDLKGRGPKIVLLDIDLKGKADGLDFLALLRAHPKGRTLPTVILSASKAPRLVERAYAFGASSFTSKPFSFLEWRVYLSNLRTYWYETVTLLDVRHEE</sequence>
<feature type="domain" description="Response regulatory" evidence="3">
    <location>
        <begin position="6"/>
        <end position="128"/>
    </location>
</feature>
<dbReference type="EMBL" id="JAAGNZ010000003">
    <property type="protein sequence ID" value="NEU70132.1"/>
    <property type="molecule type" value="Genomic_DNA"/>
</dbReference>
<evidence type="ECO:0000256" key="2">
    <source>
        <dbReference type="PROSITE-ProRule" id="PRU00169"/>
    </source>
</evidence>
<feature type="modified residue" description="4-aspartylphosphate" evidence="2">
    <location>
        <position position="60"/>
    </location>
</feature>
<keyword evidence="5" id="KW-1185">Reference proteome</keyword>
<evidence type="ECO:0000259" key="3">
    <source>
        <dbReference type="PROSITE" id="PS50110"/>
    </source>
</evidence>
<dbReference type="PROSITE" id="PS50110">
    <property type="entry name" value="RESPONSE_REGULATORY"/>
    <property type="match status" value="1"/>
</dbReference>
<dbReference type="Pfam" id="PF00072">
    <property type="entry name" value="Response_reg"/>
    <property type="match status" value="1"/>
</dbReference>
<comment type="caution">
    <text evidence="4">The sequence shown here is derived from an EMBL/GenBank/DDBJ whole genome shotgun (WGS) entry which is preliminary data.</text>
</comment>
<dbReference type="Gene3D" id="3.40.50.2300">
    <property type="match status" value="1"/>
</dbReference>
<dbReference type="PANTHER" id="PTHR44591">
    <property type="entry name" value="STRESS RESPONSE REGULATOR PROTEIN 1"/>
    <property type="match status" value="1"/>
</dbReference>
<dbReference type="GO" id="GO:0000160">
    <property type="term" value="P:phosphorelay signal transduction system"/>
    <property type="evidence" value="ECO:0007669"/>
    <property type="project" value="InterPro"/>
</dbReference>